<feature type="transmembrane region" description="Helical" evidence="8">
    <location>
        <begin position="128"/>
        <end position="149"/>
    </location>
</feature>
<evidence type="ECO:0000256" key="4">
    <source>
        <dbReference type="ARBA" id="ARBA00022692"/>
    </source>
</evidence>
<feature type="transmembrane region" description="Helical" evidence="8">
    <location>
        <begin position="271"/>
        <end position="291"/>
    </location>
</feature>
<gene>
    <name evidence="11" type="primary">LOC115755424</name>
</gene>
<keyword evidence="7 8" id="KW-0472">Membrane</keyword>
<dbReference type="NCBIfam" id="TIGR00820">
    <property type="entry name" value="zip"/>
    <property type="match status" value="1"/>
</dbReference>
<comment type="subcellular location">
    <subcellularLocation>
        <location evidence="1 8">Membrane</location>
        <topology evidence="1 8">Multi-pass membrane protein</topology>
    </subcellularLocation>
</comment>
<organism evidence="10 11">
    <name type="scientific">Rhodamnia argentea</name>
    <dbReference type="NCBI Taxonomy" id="178133"/>
    <lineage>
        <taxon>Eukaryota</taxon>
        <taxon>Viridiplantae</taxon>
        <taxon>Streptophyta</taxon>
        <taxon>Embryophyta</taxon>
        <taxon>Tracheophyta</taxon>
        <taxon>Spermatophyta</taxon>
        <taxon>Magnoliopsida</taxon>
        <taxon>eudicotyledons</taxon>
        <taxon>Gunneridae</taxon>
        <taxon>Pentapetalae</taxon>
        <taxon>rosids</taxon>
        <taxon>malvids</taxon>
        <taxon>Myrtales</taxon>
        <taxon>Myrtaceae</taxon>
        <taxon>Myrtoideae</taxon>
        <taxon>Myrteae</taxon>
        <taxon>Australasian group</taxon>
        <taxon>Rhodamnia</taxon>
    </lineage>
</organism>
<dbReference type="GeneID" id="115755424"/>
<evidence type="ECO:0000256" key="7">
    <source>
        <dbReference type="ARBA" id="ARBA00023136"/>
    </source>
</evidence>
<dbReference type="OrthoDB" id="448280at2759"/>
<dbReference type="GO" id="GO:0005886">
    <property type="term" value="C:plasma membrane"/>
    <property type="evidence" value="ECO:0007669"/>
    <property type="project" value="TreeGrafter"/>
</dbReference>
<feature type="transmembrane region" description="Helical" evidence="8">
    <location>
        <begin position="51"/>
        <end position="75"/>
    </location>
</feature>
<proteinExistence type="inferred from homology"/>
<feature type="chain" id="PRO_5034580028" evidence="9">
    <location>
        <begin position="24"/>
        <end position="362"/>
    </location>
</feature>
<evidence type="ECO:0000256" key="1">
    <source>
        <dbReference type="ARBA" id="ARBA00004141"/>
    </source>
</evidence>
<dbReference type="InterPro" id="IPR003689">
    <property type="entry name" value="ZIP"/>
</dbReference>
<evidence type="ECO:0000256" key="6">
    <source>
        <dbReference type="ARBA" id="ARBA00023065"/>
    </source>
</evidence>
<evidence type="ECO:0000256" key="9">
    <source>
        <dbReference type="SAM" id="SignalP"/>
    </source>
</evidence>
<evidence type="ECO:0000256" key="5">
    <source>
        <dbReference type="ARBA" id="ARBA00022989"/>
    </source>
</evidence>
<evidence type="ECO:0000256" key="3">
    <source>
        <dbReference type="ARBA" id="ARBA00022448"/>
    </source>
</evidence>
<dbReference type="Proteomes" id="UP000827889">
    <property type="component" value="Chromosome 9"/>
</dbReference>
<keyword evidence="10" id="KW-1185">Reference proteome</keyword>
<feature type="transmembrane region" description="Helical" evidence="8">
    <location>
        <begin position="311"/>
        <end position="330"/>
    </location>
</feature>
<dbReference type="KEGG" id="rarg:115755424"/>
<dbReference type="Pfam" id="PF02535">
    <property type="entry name" value="Zip"/>
    <property type="match status" value="1"/>
</dbReference>
<dbReference type="AlphaFoldDB" id="A0A8B8QWH6"/>
<keyword evidence="6 8" id="KW-0406">Ion transport</keyword>
<keyword evidence="3 8" id="KW-0813">Transport</keyword>
<dbReference type="GO" id="GO:0005385">
    <property type="term" value="F:zinc ion transmembrane transporter activity"/>
    <property type="evidence" value="ECO:0007669"/>
    <property type="project" value="InterPro"/>
</dbReference>
<keyword evidence="9" id="KW-0732">Signal</keyword>
<dbReference type="PANTHER" id="PTHR11040:SF164">
    <property type="entry name" value="ZINC TRANSPORTER 12-RELATED"/>
    <property type="match status" value="1"/>
</dbReference>
<feature type="transmembrane region" description="Helical" evidence="8">
    <location>
        <begin position="87"/>
        <end position="108"/>
    </location>
</feature>
<sequence>MVKLWCIFLSLVLLLLVLLAASAECRCESTMKTQLPALEKPYHNARHQEALKYKLAAIFSILAASFLGVSLPILGKKLPSLHPDNPIFFLIKSFAAGVILSTAFVHILPDAFSSLASPSLGETPWHNFPFAGFFAMLAAIGTMMVDTFATSYFERSHFGKAADELPAAVAGKGDEEKDMHEVHTHATHGHAHGSAHDFKSSQLIRHRIVSQVLELGVVVHSVIIGVSLGASESPRTIKPLVAALTFHQLFEGIGLGGCISQAKFEPRKIAGMVAFFCLTTPVGIGVGMGMSTMYEEGKPSALIVEGSLNSASAGILTYMALVDLIAADYMNPIMLHNLKLQMGANLSLLLGSASMSLLATWA</sequence>
<comment type="similarity">
    <text evidence="2 8">Belongs to the ZIP transporter (TC 2.A.5) family.</text>
</comment>
<evidence type="ECO:0000313" key="11">
    <source>
        <dbReference type="RefSeq" id="XP_030550682.1"/>
    </source>
</evidence>
<keyword evidence="5 8" id="KW-1133">Transmembrane helix</keyword>
<feature type="signal peptide" evidence="9">
    <location>
        <begin position="1"/>
        <end position="23"/>
    </location>
</feature>
<evidence type="ECO:0000256" key="8">
    <source>
        <dbReference type="RuleBase" id="RU362088"/>
    </source>
</evidence>
<protein>
    <submittedName>
        <fullName evidence="11">Zinc transporter 1-like</fullName>
    </submittedName>
</protein>
<accession>A0A8B8QWH6</accession>
<reference evidence="11" key="1">
    <citation type="submission" date="2025-08" db="UniProtKB">
        <authorList>
            <consortium name="RefSeq"/>
        </authorList>
    </citation>
    <scope>IDENTIFICATION</scope>
    <source>
        <tissue evidence="11">Leaf</tissue>
    </source>
</reference>
<dbReference type="InterPro" id="IPR004698">
    <property type="entry name" value="Zn/Fe_permease_fun/pln"/>
</dbReference>
<evidence type="ECO:0000256" key="2">
    <source>
        <dbReference type="ARBA" id="ARBA00006939"/>
    </source>
</evidence>
<dbReference type="PANTHER" id="PTHR11040">
    <property type="entry name" value="ZINC/IRON TRANSPORTER"/>
    <property type="match status" value="1"/>
</dbReference>
<keyword evidence="4 8" id="KW-0812">Transmembrane</keyword>
<dbReference type="RefSeq" id="XP_030550682.1">
    <property type="nucleotide sequence ID" value="XM_030694822.2"/>
</dbReference>
<name>A0A8B8QWH6_9MYRT</name>
<comment type="caution">
    <text evidence="8">Lacks conserved residue(s) required for the propagation of feature annotation.</text>
</comment>
<evidence type="ECO:0000313" key="10">
    <source>
        <dbReference type="Proteomes" id="UP000827889"/>
    </source>
</evidence>